<dbReference type="Gene3D" id="3.40.1420.30">
    <property type="match status" value="1"/>
</dbReference>
<gene>
    <name evidence="3" type="ORF">H9625_15730</name>
</gene>
<feature type="chain" id="PRO_5045636448" evidence="1">
    <location>
        <begin position="20"/>
        <end position="147"/>
    </location>
</feature>
<name>A0ABR8YCC6_9BACT</name>
<dbReference type="SUPFAM" id="SSF160574">
    <property type="entry name" value="BT0923-like"/>
    <property type="match status" value="1"/>
</dbReference>
<evidence type="ECO:0000313" key="3">
    <source>
        <dbReference type="EMBL" id="MBD8041860.1"/>
    </source>
</evidence>
<reference evidence="3 4" key="1">
    <citation type="submission" date="2020-08" db="EMBL/GenBank/DDBJ databases">
        <title>A Genomic Blueprint of the Chicken Gut Microbiome.</title>
        <authorList>
            <person name="Gilroy R."/>
            <person name="Ravi A."/>
            <person name="Getino M."/>
            <person name="Pursley I."/>
            <person name="Horton D.L."/>
            <person name="Alikhan N.-F."/>
            <person name="Baker D."/>
            <person name="Gharbi K."/>
            <person name="Hall N."/>
            <person name="Watson M."/>
            <person name="Adriaenssens E.M."/>
            <person name="Foster-Nyarko E."/>
            <person name="Jarju S."/>
            <person name="Secka A."/>
            <person name="Antonio M."/>
            <person name="Oren A."/>
            <person name="Chaudhuri R."/>
            <person name="La Ragione R.M."/>
            <person name="Hildebrand F."/>
            <person name="Pallen M.J."/>
        </authorList>
    </citation>
    <scope>NUCLEOTIDE SEQUENCE [LARGE SCALE GENOMIC DNA]</scope>
    <source>
        <strain evidence="3 4">Sa1CVN1</strain>
    </source>
</reference>
<feature type="domain" description="Putative beta-lactamase-inhibitor-like PepSY-like" evidence="2">
    <location>
        <begin position="22"/>
        <end position="53"/>
    </location>
</feature>
<dbReference type="Proteomes" id="UP000620874">
    <property type="component" value="Unassembled WGS sequence"/>
</dbReference>
<keyword evidence="4" id="KW-1185">Reference proteome</keyword>
<dbReference type="RefSeq" id="WP_022040874.1">
    <property type="nucleotide sequence ID" value="NZ_JACSPP010000074.1"/>
</dbReference>
<feature type="domain" description="Putative beta-lactamase-inhibitor-like PepSY-like" evidence="2">
    <location>
        <begin position="60"/>
        <end position="140"/>
    </location>
</feature>
<evidence type="ECO:0000313" key="4">
    <source>
        <dbReference type="Proteomes" id="UP000620874"/>
    </source>
</evidence>
<proteinExistence type="predicted"/>
<dbReference type="Pfam" id="PF11396">
    <property type="entry name" value="PepSY_like"/>
    <property type="match status" value="2"/>
</dbReference>
<organism evidence="3 4">
    <name type="scientific">Phocaeicola intestinalis</name>
    <dbReference type="NCBI Taxonomy" id="2762212"/>
    <lineage>
        <taxon>Bacteria</taxon>
        <taxon>Pseudomonadati</taxon>
        <taxon>Bacteroidota</taxon>
        <taxon>Bacteroidia</taxon>
        <taxon>Bacteroidales</taxon>
        <taxon>Bacteroidaceae</taxon>
        <taxon>Phocaeicola</taxon>
    </lineage>
</organism>
<keyword evidence="1" id="KW-0732">Signal</keyword>
<feature type="signal peptide" evidence="1">
    <location>
        <begin position="1"/>
        <end position="19"/>
    </location>
</feature>
<dbReference type="EMBL" id="JACSPP010000074">
    <property type="protein sequence ID" value="MBD8041860.1"/>
    <property type="molecule type" value="Genomic_DNA"/>
</dbReference>
<comment type="caution">
    <text evidence="3">The sequence shown here is derived from an EMBL/GenBank/DDBJ whole genome shotgun (WGS) entry which is preliminary data.</text>
</comment>
<evidence type="ECO:0000256" key="1">
    <source>
        <dbReference type="SAM" id="SignalP"/>
    </source>
</evidence>
<protein>
    <submittedName>
        <fullName evidence="3">PepSY-like domain-containing protein</fullName>
    </submittedName>
</protein>
<sequence>MKKWMFLLVCMFSMQVAMADNDKPITFEQLPAAAQTFIKQHFADAKVAFVKMEKEFLDSSYDVIFINGDKVEFDKKGNWKDVSCRRMTVPQAIVPTKVQEFVKSNYPDANVIKIEKDRYEYEVRLSNFWELTFDLNGNLIDMDNDND</sequence>
<accession>A0ABR8YCC6</accession>
<evidence type="ECO:0000259" key="2">
    <source>
        <dbReference type="Pfam" id="PF11396"/>
    </source>
</evidence>
<dbReference type="InterPro" id="IPR021533">
    <property type="entry name" value="PepSY-like"/>
</dbReference>